<dbReference type="eggNOG" id="COG3117">
    <property type="taxonomic scope" value="Bacteria"/>
</dbReference>
<proteinExistence type="predicted"/>
<sequence length="196" mass="22131">MALRIPRPSPRLWLLLILVAVGGILALFEAQDTRRPGPVPYDDAGEPDYYLEGASLTRFNANGVPYQKLDTPRLVHTPIDDVTRARTPVARLYDDQGRIWFGYGDTGILGPEGRHLTLEGNARLQAPEEGWQLETNVLHFDTETGHAWSNTQALLQQPPQHVRGEHFDAWINENRMRLTDNVRGFHPPQGQKEQAP</sequence>
<dbReference type="GO" id="GO:0030288">
    <property type="term" value="C:outer membrane-bounded periplasmic space"/>
    <property type="evidence" value="ECO:0007669"/>
    <property type="project" value="TreeGrafter"/>
</dbReference>
<keyword evidence="7" id="KW-1185">Reference proteome</keyword>
<keyword evidence="4" id="KW-1133">Transmembrane helix</keyword>
<dbReference type="InterPro" id="IPR010664">
    <property type="entry name" value="LipoPS_assembly_LptC-rel"/>
</dbReference>
<dbReference type="NCBIfam" id="TIGR04409">
    <property type="entry name" value="LptC_YrbK"/>
    <property type="match status" value="1"/>
</dbReference>
<keyword evidence="1" id="KW-1003">Cell membrane</keyword>
<dbReference type="PANTHER" id="PTHR37481:SF1">
    <property type="entry name" value="LIPOPOLYSACCHARIDE EXPORT SYSTEM PROTEIN LPTC"/>
    <property type="match status" value="1"/>
</dbReference>
<evidence type="ECO:0000256" key="3">
    <source>
        <dbReference type="ARBA" id="ARBA00022692"/>
    </source>
</evidence>
<accession>S2LGP0</accession>
<reference evidence="6 7" key="1">
    <citation type="journal article" date="2013" name="Genome Announc.">
        <title>Draft genome sequence of the moderately halophilic gammaproteobacterium Halomonas anticariensis FP35.</title>
        <authorList>
            <person name="Tahrioui A."/>
            <person name="Quesada E."/>
            <person name="Llamas I."/>
        </authorList>
    </citation>
    <scope>NUCLEOTIDE SEQUENCE [LARGE SCALE GENOMIC DNA]</scope>
    <source>
        <strain evidence="7">DSM 16096 / CECT 5854 / LMG 22089 / FP35</strain>
    </source>
</reference>
<dbReference type="GO" id="GO:0005886">
    <property type="term" value="C:plasma membrane"/>
    <property type="evidence" value="ECO:0007669"/>
    <property type="project" value="InterPro"/>
</dbReference>
<dbReference type="OrthoDB" id="6118108at2"/>
<dbReference type="InterPro" id="IPR026265">
    <property type="entry name" value="LptC"/>
</dbReference>
<dbReference type="PATRIC" id="fig|1121939.11.peg.90"/>
<evidence type="ECO:0000256" key="4">
    <source>
        <dbReference type="ARBA" id="ARBA00022989"/>
    </source>
</evidence>
<evidence type="ECO:0000313" key="6">
    <source>
        <dbReference type="EMBL" id="EPC03816.1"/>
    </source>
</evidence>
<protein>
    <recommendedName>
        <fullName evidence="8">LPS export ABC transporter periplasmic protein LptC</fullName>
    </recommendedName>
</protein>
<comment type="caution">
    <text evidence="6">The sequence shown here is derived from an EMBL/GenBank/DDBJ whole genome shotgun (WGS) entry which is preliminary data.</text>
</comment>
<dbReference type="InterPro" id="IPR052363">
    <property type="entry name" value="LPS_export_LptC"/>
</dbReference>
<keyword evidence="2" id="KW-0997">Cell inner membrane</keyword>
<dbReference type="Pfam" id="PF06835">
    <property type="entry name" value="LptC"/>
    <property type="match status" value="1"/>
</dbReference>
<dbReference type="EMBL" id="ASTJ01000011">
    <property type="protein sequence ID" value="EPC03816.1"/>
    <property type="molecule type" value="Genomic_DNA"/>
</dbReference>
<dbReference type="Proteomes" id="UP000014463">
    <property type="component" value="Unassembled WGS sequence"/>
</dbReference>
<dbReference type="PANTHER" id="PTHR37481">
    <property type="entry name" value="LIPOPOLYSACCHARIDE EXPORT SYSTEM PROTEIN LPTC"/>
    <property type="match status" value="1"/>
</dbReference>
<name>S2LGP0_LITA3</name>
<dbReference type="GO" id="GO:0017089">
    <property type="term" value="F:glycolipid transfer activity"/>
    <property type="evidence" value="ECO:0007669"/>
    <property type="project" value="TreeGrafter"/>
</dbReference>
<evidence type="ECO:0008006" key="8">
    <source>
        <dbReference type="Google" id="ProtNLM"/>
    </source>
</evidence>
<keyword evidence="5" id="KW-0472">Membrane</keyword>
<dbReference type="GO" id="GO:0015221">
    <property type="term" value="F:lipopolysaccharide transmembrane transporter activity"/>
    <property type="evidence" value="ECO:0007669"/>
    <property type="project" value="InterPro"/>
</dbReference>
<dbReference type="RefSeq" id="WP_016414548.1">
    <property type="nucleotide sequence ID" value="NZ_AUAB01000014.1"/>
</dbReference>
<organism evidence="6 7">
    <name type="scientific">Litchfieldella anticariensis (strain DSM 16096 / CECT 5854 / CIP 108499 / LMG 22089 / FP35)</name>
    <name type="common">Halomonas anticariensis</name>
    <dbReference type="NCBI Taxonomy" id="1121939"/>
    <lineage>
        <taxon>Bacteria</taxon>
        <taxon>Pseudomonadati</taxon>
        <taxon>Pseudomonadota</taxon>
        <taxon>Gammaproteobacteria</taxon>
        <taxon>Oceanospirillales</taxon>
        <taxon>Halomonadaceae</taxon>
        <taxon>Litchfieldella</taxon>
    </lineage>
</organism>
<gene>
    <name evidence="6" type="ORF">L861_00535</name>
</gene>
<evidence type="ECO:0000313" key="7">
    <source>
        <dbReference type="Proteomes" id="UP000014463"/>
    </source>
</evidence>
<dbReference type="STRING" id="1121939.L861_00535"/>
<evidence type="ECO:0000256" key="1">
    <source>
        <dbReference type="ARBA" id="ARBA00022475"/>
    </source>
</evidence>
<evidence type="ECO:0000256" key="5">
    <source>
        <dbReference type="ARBA" id="ARBA00023136"/>
    </source>
</evidence>
<dbReference type="AlphaFoldDB" id="S2LGP0"/>
<evidence type="ECO:0000256" key="2">
    <source>
        <dbReference type="ARBA" id="ARBA00022519"/>
    </source>
</evidence>
<keyword evidence="3" id="KW-0812">Transmembrane</keyword>
<dbReference type="Gene3D" id="2.60.450.10">
    <property type="entry name" value="Lipopolysaccharide (LPS) transport protein A like domain"/>
    <property type="match status" value="1"/>
</dbReference>